<dbReference type="Proteomes" id="UP000004995">
    <property type="component" value="Unassembled WGS sequence"/>
</dbReference>
<dbReference type="SUPFAM" id="SSF159501">
    <property type="entry name" value="EreA/ChaN-like"/>
    <property type="match status" value="1"/>
</dbReference>
<feature type="region of interest" description="Disordered" evidence="1">
    <location>
        <begin position="448"/>
        <end position="530"/>
    </location>
</feature>
<dbReference type="EMBL" id="AGNK02001642">
    <property type="status" value="NOT_ANNOTATED_CDS"/>
    <property type="molecule type" value="Genomic_DNA"/>
</dbReference>
<sequence length="530" mass="57644">MLSRVPAQSPAASFKPRHSSPRSRLGLGASCKPLTATTTAPSSTRRRVSTCAASRRGFLLLAPSLAAASAVLRTLPSAAAESDDADTPSSTPAPPTDELPSPSPETEAEVEAQPEPEELPMSRVYDATVLGEPEALAGDARGRVWEKLAAARVVYLGEAELEPDPDDRALELEVVRGLSGRCADAGRGLALALEAFPCDLQQQLDQFMDGRIDGRILKLYTSHWPQELWQQYEPLLNYCRDTGIKLIACGTPLEIITKELNDGDLSRLLIVVTGASHVMYGPRGSGVPGRISKKVPKKDQVVVLLDPESQVIRREGELPIADFLWYSAAKPCTRNCFDRAEIARVMNAAGRRTKALPQDLQKGIDLGVVSPEILQNFFDLEKYPLMAELIHRFQIIAGLVEYRLGESLVTYYNQPLIAGLLSFVARTLNSYWGTQQWVDLARYTGLQKSEEKPPGEASTPPESWLQKSEEKPPSGEASTPPELGLQKSEEKPPSSEASTPPELADLDGCTIEGHNLDDSSNNTNESRGPS</sequence>
<dbReference type="Gramene" id="KQL15056">
    <property type="protein sequence ID" value="KQL15056"/>
    <property type="gene ID" value="SETIT_021727mg"/>
</dbReference>
<organism evidence="3 4">
    <name type="scientific">Setaria italica</name>
    <name type="common">Foxtail millet</name>
    <name type="synonym">Panicum italicum</name>
    <dbReference type="NCBI Taxonomy" id="4555"/>
    <lineage>
        <taxon>Eukaryota</taxon>
        <taxon>Viridiplantae</taxon>
        <taxon>Streptophyta</taxon>
        <taxon>Embryophyta</taxon>
        <taxon>Tracheophyta</taxon>
        <taxon>Spermatophyta</taxon>
        <taxon>Magnoliopsida</taxon>
        <taxon>Liliopsida</taxon>
        <taxon>Poales</taxon>
        <taxon>Poaceae</taxon>
        <taxon>PACMAD clade</taxon>
        <taxon>Panicoideae</taxon>
        <taxon>Panicodae</taxon>
        <taxon>Paniceae</taxon>
        <taxon>Cenchrinae</taxon>
        <taxon>Setaria</taxon>
    </lineage>
</organism>
<feature type="region of interest" description="Disordered" evidence="1">
    <location>
        <begin position="78"/>
        <end position="120"/>
    </location>
</feature>
<dbReference type="HOGENOM" id="CLU_514283_0_0_1"/>
<dbReference type="STRING" id="4555.K3Z5A9"/>
<reference evidence="4" key="1">
    <citation type="journal article" date="2012" name="Nat. Biotechnol.">
        <title>Reference genome sequence of the model plant Setaria.</title>
        <authorList>
            <person name="Bennetzen J.L."/>
            <person name="Schmutz J."/>
            <person name="Wang H."/>
            <person name="Percifield R."/>
            <person name="Hawkins J."/>
            <person name="Pontaroli A.C."/>
            <person name="Estep M."/>
            <person name="Feng L."/>
            <person name="Vaughn J.N."/>
            <person name="Grimwood J."/>
            <person name="Jenkins J."/>
            <person name="Barry K."/>
            <person name="Lindquist E."/>
            <person name="Hellsten U."/>
            <person name="Deshpande S."/>
            <person name="Wang X."/>
            <person name="Wu X."/>
            <person name="Mitros T."/>
            <person name="Triplett J."/>
            <person name="Yang X."/>
            <person name="Ye C.Y."/>
            <person name="Mauro-Herrera M."/>
            <person name="Wang L."/>
            <person name="Li P."/>
            <person name="Sharma M."/>
            <person name="Sharma R."/>
            <person name="Ronald P.C."/>
            <person name="Panaud O."/>
            <person name="Kellogg E.A."/>
            <person name="Brutnell T.P."/>
            <person name="Doust A.N."/>
            <person name="Tuskan G.A."/>
            <person name="Rokhsar D."/>
            <person name="Devos K.M."/>
        </authorList>
    </citation>
    <scope>NUCLEOTIDE SEQUENCE [LARGE SCALE GENOMIC DNA]</scope>
    <source>
        <strain evidence="4">cv. Yugu1</strain>
    </source>
</reference>
<feature type="compositionally biased region" description="Polar residues" evidence="1">
    <location>
        <begin position="518"/>
        <end position="530"/>
    </location>
</feature>
<evidence type="ECO:0000313" key="3">
    <source>
        <dbReference type="EnsemblPlants" id="KQL15056"/>
    </source>
</evidence>
<dbReference type="EnsemblPlants" id="KQL15056">
    <property type="protein sequence ID" value="KQL15056"/>
    <property type="gene ID" value="SETIT_021727mg"/>
</dbReference>
<protein>
    <recommendedName>
        <fullName evidence="2">Haem-binding uptake Tiki superfamily ChaN domain-containing protein</fullName>
    </recommendedName>
</protein>
<dbReference type="PROSITE" id="PS51318">
    <property type="entry name" value="TAT"/>
    <property type="match status" value="1"/>
</dbReference>
<evidence type="ECO:0000256" key="1">
    <source>
        <dbReference type="SAM" id="MobiDB-lite"/>
    </source>
</evidence>
<dbReference type="InterPro" id="IPR006311">
    <property type="entry name" value="TAT_signal"/>
</dbReference>
<dbReference type="InParanoid" id="K3Z5A9"/>
<reference evidence="3" key="2">
    <citation type="submission" date="2018-08" db="UniProtKB">
        <authorList>
            <consortium name="EnsemblPlants"/>
        </authorList>
    </citation>
    <scope>IDENTIFICATION</scope>
    <source>
        <strain evidence="3">Yugu1</strain>
    </source>
</reference>
<feature type="compositionally biased region" description="Pro residues" evidence="1">
    <location>
        <begin position="91"/>
        <end position="103"/>
    </location>
</feature>
<dbReference type="InterPro" id="IPR007314">
    <property type="entry name" value="Cofac_haem-bd_dom"/>
</dbReference>
<evidence type="ECO:0000313" key="4">
    <source>
        <dbReference type="Proteomes" id="UP000004995"/>
    </source>
</evidence>
<dbReference type="Gene3D" id="3.40.50.11550">
    <property type="match status" value="1"/>
</dbReference>
<feature type="compositionally biased region" description="Acidic residues" evidence="1">
    <location>
        <begin position="106"/>
        <end position="118"/>
    </location>
</feature>
<dbReference type="PANTHER" id="PTHR31620">
    <property type="entry name" value="PROTEIN RETICULATA-RELATED 2, CHLOROPLASTIC-RELATED"/>
    <property type="match status" value="1"/>
</dbReference>
<dbReference type="eggNOG" id="ENOG502QPUQ">
    <property type="taxonomic scope" value="Eukaryota"/>
</dbReference>
<accession>K3Z5A9</accession>
<feature type="region of interest" description="Disordered" evidence="1">
    <location>
        <begin position="1"/>
        <end position="48"/>
    </location>
</feature>
<dbReference type="PANTHER" id="PTHR31620:SF6">
    <property type="entry name" value="HAEM-BINDING UPTAKE TIKI SUPERFAMILY CHAN DOMAIN-CONTAINING PROTEIN"/>
    <property type="match status" value="1"/>
</dbReference>
<evidence type="ECO:0000259" key="2">
    <source>
        <dbReference type="Pfam" id="PF04187"/>
    </source>
</evidence>
<proteinExistence type="predicted"/>
<name>K3Z5A9_SETIT</name>
<dbReference type="AlphaFoldDB" id="K3Z5A9"/>
<keyword evidence="4" id="KW-1185">Reference proteome</keyword>
<feature type="domain" description="Haem-binding uptake Tiki superfamily ChaN" evidence="2">
    <location>
        <begin position="144"/>
        <end position="258"/>
    </location>
</feature>
<dbReference type="Pfam" id="PF04187">
    <property type="entry name" value="Cofac_haem_bdg"/>
    <property type="match status" value="1"/>
</dbReference>